<dbReference type="SFLD" id="SFLDG01017">
    <property type="entry name" value="Polyprenyl_Transferase_Like"/>
    <property type="match status" value="1"/>
</dbReference>
<accession>A0A4R3MQW9</accession>
<dbReference type="PANTHER" id="PTHR43281:SF1">
    <property type="entry name" value="FARNESYL DIPHOSPHATE SYNTHASE"/>
    <property type="match status" value="1"/>
</dbReference>
<dbReference type="PROSITE" id="PS00723">
    <property type="entry name" value="POLYPRENYL_SYNTHASE_1"/>
    <property type="match status" value="1"/>
</dbReference>
<evidence type="ECO:0000256" key="4">
    <source>
        <dbReference type="ARBA" id="ARBA00015100"/>
    </source>
</evidence>
<dbReference type="InterPro" id="IPR000092">
    <property type="entry name" value="Polyprenyl_synt"/>
</dbReference>
<dbReference type="FunFam" id="1.10.600.10:FF:000001">
    <property type="entry name" value="Geranylgeranyl diphosphate synthase"/>
    <property type="match status" value="1"/>
</dbReference>
<keyword evidence="5 12" id="KW-0808">Transferase</keyword>
<dbReference type="InterPro" id="IPR053378">
    <property type="entry name" value="Prenyl_diphosphate_synthase"/>
</dbReference>
<evidence type="ECO:0000256" key="2">
    <source>
        <dbReference type="ARBA" id="ARBA00006706"/>
    </source>
</evidence>
<keyword evidence="14" id="KW-1185">Reference proteome</keyword>
<comment type="similarity">
    <text evidence="2 12">Belongs to the FPP/GGPP synthase family.</text>
</comment>
<evidence type="ECO:0000313" key="13">
    <source>
        <dbReference type="EMBL" id="TCT16923.1"/>
    </source>
</evidence>
<dbReference type="GO" id="GO:0046872">
    <property type="term" value="F:metal ion binding"/>
    <property type="evidence" value="ECO:0007669"/>
    <property type="project" value="UniProtKB-KW"/>
</dbReference>
<reference evidence="13 14" key="1">
    <citation type="submission" date="2019-03" db="EMBL/GenBank/DDBJ databases">
        <title>Genomic Encyclopedia of Type Strains, Phase IV (KMG-IV): sequencing the most valuable type-strain genomes for metagenomic binning, comparative biology and taxonomic classification.</title>
        <authorList>
            <person name="Goeker M."/>
        </authorList>
    </citation>
    <scope>NUCLEOTIDE SEQUENCE [LARGE SCALE GENOMIC DNA]</scope>
    <source>
        <strain evidence="13 14">DSM 24629</strain>
    </source>
</reference>
<proteinExistence type="inferred from homology"/>
<dbReference type="AlphaFoldDB" id="A0A4R3MQW9"/>
<dbReference type="InterPro" id="IPR008949">
    <property type="entry name" value="Isoprenoid_synthase_dom_sf"/>
</dbReference>
<dbReference type="OrthoDB" id="9805316at2"/>
<dbReference type="EC" id="2.5.1.10" evidence="3"/>
<dbReference type="CDD" id="cd00685">
    <property type="entry name" value="Trans_IPPS_HT"/>
    <property type="match status" value="1"/>
</dbReference>
<keyword evidence="8" id="KW-0414">Isoprene biosynthesis</keyword>
<comment type="catalytic activity">
    <reaction evidence="11">
        <text>isopentenyl diphosphate + (2E)-geranyl diphosphate = (2E,6E)-farnesyl diphosphate + diphosphate</text>
        <dbReference type="Rhea" id="RHEA:19361"/>
        <dbReference type="ChEBI" id="CHEBI:33019"/>
        <dbReference type="ChEBI" id="CHEBI:58057"/>
        <dbReference type="ChEBI" id="CHEBI:128769"/>
        <dbReference type="ChEBI" id="CHEBI:175763"/>
        <dbReference type="EC" id="2.5.1.10"/>
    </reaction>
</comment>
<evidence type="ECO:0000256" key="12">
    <source>
        <dbReference type="RuleBase" id="RU004466"/>
    </source>
</evidence>
<evidence type="ECO:0000256" key="3">
    <source>
        <dbReference type="ARBA" id="ARBA00012439"/>
    </source>
</evidence>
<dbReference type="NCBIfam" id="NF045485">
    <property type="entry name" value="FPPsyn"/>
    <property type="match status" value="1"/>
</dbReference>
<dbReference type="InterPro" id="IPR033749">
    <property type="entry name" value="Polyprenyl_synt_CS"/>
</dbReference>
<evidence type="ECO:0000256" key="8">
    <source>
        <dbReference type="ARBA" id="ARBA00023229"/>
    </source>
</evidence>
<organism evidence="13 14">
    <name type="scientific">Natranaerovirga pectinivora</name>
    <dbReference type="NCBI Taxonomy" id="682400"/>
    <lineage>
        <taxon>Bacteria</taxon>
        <taxon>Bacillati</taxon>
        <taxon>Bacillota</taxon>
        <taxon>Clostridia</taxon>
        <taxon>Lachnospirales</taxon>
        <taxon>Natranaerovirgaceae</taxon>
        <taxon>Natranaerovirga</taxon>
    </lineage>
</organism>
<keyword evidence="7" id="KW-0460">Magnesium</keyword>
<dbReference type="SUPFAM" id="SSF48576">
    <property type="entry name" value="Terpenoid synthases"/>
    <property type="match status" value="1"/>
</dbReference>
<evidence type="ECO:0000256" key="10">
    <source>
        <dbReference type="ARBA" id="ARBA00032873"/>
    </source>
</evidence>
<dbReference type="GO" id="GO:0004337">
    <property type="term" value="F:(2E,6E)-farnesyl diphosphate synthase activity"/>
    <property type="evidence" value="ECO:0007669"/>
    <property type="project" value="UniProtKB-EC"/>
</dbReference>
<dbReference type="PANTHER" id="PTHR43281">
    <property type="entry name" value="FARNESYL DIPHOSPHATE SYNTHASE"/>
    <property type="match status" value="1"/>
</dbReference>
<evidence type="ECO:0000256" key="6">
    <source>
        <dbReference type="ARBA" id="ARBA00022723"/>
    </source>
</evidence>
<dbReference type="Pfam" id="PF00348">
    <property type="entry name" value="polyprenyl_synt"/>
    <property type="match status" value="1"/>
</dbReference>
<dbReference type="SFLD" id="SFLDS00005">
    <property type="entry name" value="Isoprenoid_Synthase_Type_I"/>
    <property type="match status" value="1"/>
</dbReference>
<dbReference type="Proteomes" id="UP000294902">
    <property type="component" value="Unassembled WGS sequence"/>
</dbReference>
<dbReference type="GO" id="GO:0016114">
    <property type="term" value="P:terpenoid biosynthetic process"/>
    <property type="evidence" value="ECO:0007669"/>
    <property type="project" value="UniProtKB-ARBA"/>
</dbReference>
<name>A0A4R3MQW9_9FIRM</name>
<evidence type="ECO:0000256" key="11">
    <source>
        <dbReference type="ARBA" id="ARBA00049399"/>
    </source>
</evidence>
<dbReference type="GO" id="GO:0005737">
    <property type="term" value="C:cytoplasm"/>
    <property type="evidence" value="ECO:0007669"/>
    <property type="project" value="UniProtKB-ARBA"/>
</dbReference>
<protein>
    <recommendedName>
        <fullName evidence="4">Farnesyl diphosphate synthase</fullName>
        <ecNumber evidence="3">2.5.1.10</ecNumber>
    </recommendedName>
    <alternativeName>
        <fullName evidence="10">(2E,6E)-farnesyl diphosphate synthase</fullName>
    </alternativeName>
    <alternativeName>
        <fullName evidence="9">Geranyltranstransferase</fullName>
    </alternativeName>
</protein>
<sequence length="296" mass="33024">MSFKSELIEKQNSMNAIIMDFLPKEGTYQKSILESMNYSVSVGGKRIRPILMNETYRMFGGKDSIVNPFLAAIEMIHSYSLVHDDLPAMDNDDFRRGQLTTHKKYGEALGILAGDALLNYAFELMSKACLENQESILSSVKAMHFLSEKAGIYGMIGGQVVDIESENKEISLEQLIFIHEHKTSALLEAAMVVGAILAGANTEEIEKISKIGKKIGLAFQIQDDILDVTSSTKVLGKPVNSDEKNNKSTYIKFLGMDQSKEQVEILSKEAINELIDLNGDSEFLIKIIQYLINRKK</sequence>
<comment type="cofactor">
    <cofactor evidence="1">
        <name>Mg(2+)</name>
        <dbReference type="ChEBI" id="CHEBI:18420"/>
    </cofactor>
</comment>
<evidence type="ECO:0000256" key="1">
    <source>
        <dbReference type="ARBA" id="ARBA00001946"/>
    </source>
</evidence>
<evidence type="ECO:0000256" key="5">
    <source>
        <dbReference type="ARBA" id="ARBA00022679"/>
    </source>
</evidence>
<dbReference type="PROSITE" id="PS00444">
    <property type="entry name" value="POLYPRENYL_SYNTHASE_2"/>
    <property type="match status" value="1"/>
</dbReference>
<gene>
    <name evidence="13" type="ORF">EDC18_101219</name>
</gene>
<dbReference type="EMBL" id="SMAL01000001">
    <property type="protein sequence ID" value="TCT16923.1"/>
    <property type="molecule type" value="Genomic_DNA"/>
</dbReference>
<evidence type="ECO:0000256" key="7">
    <source>
        <dbReference type="ARBA" id="ARBA00022842"/>
    </source>
</evidence>
<keyword evidence="6" id="KW-0479">Metal-binding</keyword>
<evidence type="ECO:0000313" key="14">
    <source>
        <dbReference type="Proteomes" id="UP000294902"/>
    </source>
</evidence>
<comment type="caution">
    <text evidence="13">The sequence shown here is derived from an EMBL/GenBank/DDBJ whole genome shotgun (WGS) entry which is preliminary data.</text>
</comment>
<evidence type="ECO:0000256" key="9">
    <source>
        <dbReference type="ARBA" id="ARBA00032380"/>
    </source>
</evidence>
<dbReference type="RefSeq" id="WP_132249390.1">
    <property type="nucleotide sequence ID" value="NZ_SMAL01000001.1"/>
</dbReference>
<dbReference type="Gene3D" id="1.10.600.10">
    <property type="entry name" value="Farnesyl Diphosphate Synthase"/>
    <property type="match status" value="1"/>
</dbReference>